<dbReference type="RefSeq" id="WP_311704654.1">
    <property type="nucleotide sequence ID" value="NZ_JAVREL010000006.1"/>
</dbReference>
<evidence type="ECO:0000256" key="6">
    <source>
        <dbReference type="ARBA" id="ARBA00022679"/>
    </source>
</evidence>
<evidence type="ECO:0000256" key="4">
    <source>
        <dbReference type="ARBA" id="ARBA00013244"/>
    </source>
</evidence>
<dbReference type="Pfam" id="PF06974">
    <property type="entry name" value="WS_DGAT_C"/>
    <property type="match status" value="1"/>
</dbReference>
<dbReference type="Gene3D" id="3.30.559.10">
    <property type="entry name" value="Chloramphenicol acetyltransferase-like domain"/>
    <property type="match status" value="1"/>
</dbReference>
<evidence type="ECO:0000256" key="10">
    <source>
        <dbReference type="ARBA" id="ARBA00048109"/>
    </source>
</evidence>
<comment type="caution">
    <text evidence="13">The sequence shown here is derived from an EMBL/GenBank/DDBJ whole genome shotgun (WGS) entry which is preliminary data.</text>
</comment>
<dbReference type="Proteomes" id="UP001183246">
    <property type="component" value="Unassembled WGS sequence"/>
</dbReference>
<feature type="domain" description="O-acyltransferase WSD1 C-terminal" evidence="12">
    <location>
        <begin position="264"/>
        <end position="408"/>
    </location>
</feature>
<evidence type="ECO:0000256" key="5">
    <source>
        <dbReference type="ARBA" id="ARBA00022516"/>
    </source>
</evidence>
<reference evidence="14" key="1">
    <citation type="submission" date="2023-07" db="EMBL/GenBank/DDBJ databases">
        <title>30 novel species of actinomycetes from the DSMZ collection.</title>
        <authorList>
            <person name="Nouioui I."/>
        </authorList>
    </citation>
    <scope>NUCLEOTIDE SEQUENCE [LARGE SCALE GENOMIC DNA]</scope>
    <source>
        <strain evidence="14">DSM 44938</strain>
    </source>
</reference>
<comment type="pathway">
    <text evidence="1">Glycerolipid metabolism; triacylglycerol biosynthesis.</text>
</comment>
<evidence type="ECO:0000256" key="3">
    <source>
        <dbReference type="ARBA" id="ARBA00009587"/>
    </source>
</evidence>
<dbReference type="InterPro" id="IPR023213">
    <property type="entry name" value="CAT-like_dom_sf"/>
</dbReference>
<keyword evidence="9" id="KW-0012">Acyltransferase</keyword>
<comment type="catalytic activity">
    <reaction evidence="10">
        <text>an acyl-CoA + a 1,2-diacyl-sn-glycerol = a triacyl-sn-glycerol + CoA</text>
        <dbReference type="Rhea" id="RHEA:10868"/>
        <dbReference type="ChEBI" id="CHEBI:17815"/>
        <dbReference type="ChEBI" id="CHEBI:57287"/>
        <dbReference type="ChEBI" id="CHEBI:58342"/>
        <dbReference type="ChEBI" id="CHEBI:64615"/>
        <dbReference type="EC" id="2.3.1.20"/>
    </reaction>
</comment>
<gene>
    <name evidence="13" type="ORF">RM590_12970</name>
</gene>
<feature type="domain" description="O-acyltransferase WSD1-like N-terminal" evidence="11">
    <location>
        <begin position="96"/>
        <end position="174"/>
    </location>
</feature>
<evidence type="ECO:0000256" key="7">
    <source>
        <dbReference type="ARBA" id="ARBA00022798"/>
    </source>
</evidence>
<evidence type="ECO:0000256" key="2">
    <source>
        <dbReference type="ARBA" id="ARBA00005189"/>
    </source>
</evidence>
<dbReference type="PANTHER" id="PTHR31650">
    <property type="entry name" value="O-ACYLTRANSFERASE (WSD1-LIKE) FAMILY PROTEIN"/>
    <property type="match status" value="1"/>
</dbReference>
<keyword evidence="7" id="KW-0319">Glycerol metabolism</keyword>
<dbReference type="EMBL" id="JAVREL010000006">
    <property type="protein sequence ID" value="MDT0343517.1"/>
    <property type="molecule type" value="Genomic_DNA"/>
</dbReference>
<organism evidence="13 14">
    <name type="scientific">Streptomyces litchfieldiae</name>
    <dbReference type="NCBI Taxonomy" id="3075543"/>
    <lineage>
        <taxon>Bacteria</taxon>
        <taxon>Bacillati</taxon>
        <taxon>Actinomycetota</taxon>
        <taxon>Actinomycetes</taxon>
        <taxon>Kitasatosporales</taxon>
        <taxon>Streptomycetaceae</taxon>
        <taxon>Streptomyces</taxon>
    </lineage>
</organism>
<keyword evidence="8" id="KW-0443">Lipid metabolism</keyword>
<name>A0ABU2MPH1_9ACTN</name>
<comment type="similarity">
    <text evidence="3">Belongs to the long-chain O-acyltransferase family.</text>
</comment>
<sequence>MTPAEGAMVALEDRASVPATIALVTAFDGTCPEPDELRARVLERWLPLPALHRRVRLGRDGRPVRPYAWAPAAGAQDEVAGQVRLLDPVADPAGHVAGLLGRPLPPGGPLWGLDLLPDPGAERFTLVLRTHHALLDGTSVSTLTRLLSDDPAAEAPPGAALSPVPDGVAARAGAALGALRGLVPPARPRPYNRPVDTTRAIARATVPAAAVDAARDALPRGRATVNDVFLAAVAGALRHELPSGNVHTLVPVSMRGPGEAALLGNAVAAVRAPLPVSLTTPAARLRAVHTAMSRAKRQRWAAGFSGTTGALAVVAPGTAGTLTGRLLGVPALWNLLCSAIRLSDRPLALAGRPMREAYVLTCLPPRMGFVYVLTRYHDTYTLGLTGDGAHGPRLDGLARAAREEITSLAART</sequence>
<comment type="pathway">
    <text evidence="2">Lipid metabolism.</text>
</comment>
<protein>
    <recommendedName>
        <fullName evidence="4">diacylglycerol O-acyltransferase</fullName>
        <ecNumber evidence="4">2.3.1.20</ecNumber>
    </recommendedName>
</protein>
<dbReference type="InterPro" id="IPR004255">
    <property type="entry name" value="O-acyltransferase_WSD1_N"/>
</dbReference>
<evidence type="ECO:0000313" key="14">
    <source>
        <dbReference type="Proteomes" id="UP001183246"/>
    </source>
</evidence>
<evidence type="ECO:0000259" key="12">
    <source>
        <dbReference type="Pfam" id="PF06974"/>
    </source>
</evidence>
<dbReference type="EC" id="2.3.1.20" evidence="4"/>
<dbReference type="InterPro" id="IPR009721">
    <property type="entry name" value="O-acyltransferase_WSD1_C"/>
</dbReference>
<keyword evidence="14" id="KW-1185">Reference proteome</keyword>
<keyword evidence="5" id="KW-0444">Lipid biosynthesis</keyword>
<dbReference type="PANTHER" id="PTHR31650:SF1">
    <property type="entry name" value="WAX ESTER SYNTHASE_DIACYLGLYCEROL ACYLTRANSFERASE 4-RELATED"/>
    <property type="match status" value="1"/>
</dbReference>
<dbReference type="SUPFAM" id="SSF52777">
    <property type="entry name" value="CoA-dependent acyltransferases"/>
    <property type="match status" value="2"/>
</dbReference>
<dbReference type="InterPro" id="IPR045034">
    <property type="entry name" value="O-acyltransferase_WSD1-like"/>
</dbReference>
<keyword evidence="6" id="KW-0808">Transferase</keyword>
<evidence type="ECO:0000256" key="8">
    <source>
        <dbReference type="ARBA" id="ARBA00023098"/>
    </source>
</evidence>
<dbReference type="Pfam" id="PF03007">
    <property type="entry name" value="WS_DGAT_cat"/>
    <property type="match status" value="1"/>
</dbReference>
<proteinExistence type="inferred from homology"/>
<evidence type="ECO:0000313" key="13">
    <source>
        <dbReference type="EMBL" id="MDT0343517.1"/>
    </source>
</evidence>
<accession>A0ABU2MPH1</accession>
<evidence type="ECO:0000256" key="1">
    <source>
        <dbReference type="ARBA" id="ARBA00004771"/>
    </source>
</evidence>
<evidence type="ECO:0000256" key="9">
    <source>
        <dbReference type="ARBA" id="ARBA00023315"/>
    </source>
</evidence>
<evidence type="ECO:0000259" key="11">
    <source>
        <dbReference type="Pfam" id="PF03007"/>
    </source>
</evidence>